<dbReference type="InterPro" id="IPR011701">
    <property type="entry name" value="MFS"/>
</dbReference>
<dbReference type="GeneID" id="66989249"/>
<feature type="transmembrane region" description="Helical" evidence="8">
    <location>
        <begin position="138"/>
        <end position="161"/>
    </location>
</feature>
<keyword evidence="6 8" id="KW-0472">Membrane</keyword>
<feature type="compositionally biased region" description="Polar residues" evidence="7">
    <location>
        <begin position="1"/>
        <end position="16"/>
    </location>
</feature>
<gene>
    <name evidence="11" type="ORF">Aud_001773</name>
    <name evidence="10" type="ORF">IFM46972_09494</name>
</gene>
<protein>
    <submittedName>
        <fullName evidence="10">Uncharacterized MFS-type transporter C1399.02</fullName>
    </submittedName>
</protein>
<evidence type="ECO:0000256" key="8">
    <source>
        <dbReference type="SAM" id="Phobius"/>
    </source>
</evidence>
<evidence type="ECO:0000256" key="5">
    <source>
        <dbReference type="ARBA" id="ARBA00022989"/>
    </source>
</evidence>
<dbReference type="AlphaFoldDB" id="A0A8E0UX29"/>
<comment type="subcellular location">
    <subcellularLocation>
        <location evidence="1">Membrane</location>
        <topology evidence="1">Multi-pass membrane protein</topology>
    </subcellularLocation>
</comment>
<dbReference type="GO" id="GO:0005886">
    <property type="term" value="C:plasma membrane"/>
    <property type="evidence" value="ECO:0007669"/>
    <property type="project" value="TreeGrafter"/>
</dbReference>
<feature type="transmembrane region" description="Helical" evidence="8">
    <location>
        <begin position="173"/>
        <end position="196"/>
    </location>
</feature>
<keyword evidence="3" id="KW-0813">Transport</keyword>
<evidence type="ECO:0000256" key="2">
    <source>
        <dbReference type="ARBA" id="ARBA00007520"/>
    </source>
</evidence>
<organism evidence="11 12">
    <name type="scientific">Aspergillus udagawae</name>
    <dbReference type="NCBI Taxonomy" id="91492"/>
    <lineage>
        <taxon>Eukaryota</taxon>
        <taxon>Fungi</taxon>
        <taxon>Dikarya</taxon>
        <taxon>Ascomycota</taxon>
        <taxon>Pezizomycotina</taxon>
        <taxon>Eurotiomycetes</taxon>
        <taxon>Eurotiomycetidae</taxon>
        <taxon>Eurotiales</taxon>
        <taxon>Aspergillaceae</taxon>
        <taxon>Aspergillus</taxon>
        <taxon>Aspergillus subgen. Fumigati</taxon>
    </lineage>
</organism>
<reference evidence="10 13" key="2">
    <citation type="submission" date="2020-01" db="EMBL/GenBank/DDBJ databases">
        <title>Draft genome sequence of Aspergillus udagawae IFM 46972.</title>
        <authorList>
            <person name="Takahashi H."/>
            <person name="Yaguchi T."/>
        </authorList>
    </citation>
    <scope>NUCLEOTIDE SEQUENCE [LARGE SCALE GENOMIC DNA]</scope>
    <source>
        <strain evidence="10 13">IFM 46972</strain>
    </source>
</reference>
<feature type="domain" description="Major facilitator superfamily (MFS) profile" evidence="9">
    <location>
        <begin position="44"/>
        <end position="543"/>
    </location>
</feature>
<feature type="transmembrane region" description="Helical" evidence="8">
    <location>
        <begin position="354"/>
        <end position="372"/>
    </location>
</feature>
<dbReference type="PANTHER" id="PTHR23501:SF12">
    <property type="entry name" value="MAJOR FACILITATOR SUPERFAMILY (MFS) PROFILE DOMAIN-CONTAINING PROTEIN-RELATED"/>
    <property type="match status" value="1"/>
</dbReference>
<evidence type="ECO:0000313" key="12">
    <source>
        <dbReference type="Proteomes" id="UP000036893"/>
    </source>
</evidence>
<feature type="transmembrane region" description="Helical" evidence="8">
    <location>
        <begin position="313"/>
        <end position="334"/>
    </location>
</feature>
<feature type="transmembrane region" description="Helical" evidence="8">
    <location>
        <begin position="242"/>
        <end position="260"/>
    </location>
</feature>
<accession>A0A8E0UX29</accession>
<evidence type="ECO:0000256" key="1">
    <source>
        <dbReference type="ARBA" id="ARBA00004141"/>
    </source>
</evidence>
<reference evidence="11" key="1">
    <citation type="journal article" date="2015" name="Genome Announc.">
        <title>Draft Genome Sequence of the Pathogenic Filamentous Fungus Aspergillus udagawae Strain IFM 46973T.</title>
        <authorList>
            <person name="Kusuya Y."/>
            <person name="Takahashi-Nakaguchi A."/>
            <person name="Takahashi H."/>
            <person name="Yaguchi T."/>
        </authorList>
    </citation>
    <scope>NUCLEOTIDE SEQUENCE</scope>
    <source>
        <strain evidence="11">IFM 46973</strain>
    </source>
</reference>
<feature type="transmembrane region" description="Helical" evidence="8">
    <location>
        <begin position="47"/>
        <end position="71"/>
    </location>
</feature>
<feature type="transmembrane region" description="Helical" evidence="8">
    <location>
        <begin position="442"/>
        <end position="465"/>
    </location>
</feature>
<evidence type="ECO:0000256" key="4">
    <source>
        <dbReference type="ARBA" id="ARBA00022692"/>
    </source>
</evidence>
<feature type="transmembrane region" description="Helical" evidence="8">
    <location>
        <begin position="113"/>
        <end position="132"/>
    </location>
</feature>
<proteinExistence type="inferred from homology"/>
<name>A0A8E0UX29_9EURO</name>
<keyword evidence="4 8" id="KW-0812">Transmembrane</keyword>
<evidence type="ECO:0000313" key="11">
    <source>
        <dbReference type="EMBL" id="GIC85931.1"/>
    </source>
</evidence>
<feature type="transmembrane region" description="Helical" evidence="8">
    <location>
        <begin position="520"/>
        <end position="538"/>
    </location>
</feature>
<dbReference type="Proteomes" id="UP000465221">
    <property type="component" value="Unassembled WGS sequence"/>
</dbReference>
<dbReference type="SUPFAM" id="SSF103473">
    <property type="entry name" value="MFS general substrate transporter"/>
    <property type="match status" value="1"/>
</dbReference>
<dbReference type="EMBL" id="BLKC01000095">
    <property type="protein sequence ID" value="GFF52266.1"/>
    <property type="molecule type" value="Genomic_DNA"/>
</dbReference>
<dbReference type="PROSITE" id="PS50850">
    <property type="entry name" value="MFS"/>
    <property type="match status" value="1"/>
</dbReference>
<dbReference type="GO" id="GO:0022857">
    <property type="term" value="F:transmembrane transporter activity"/>
    <property type="evidence" value="ECO:0007669"/>
    <property type="project" value="InterPro"/>
</dbReference>
<dbReference type="InterPro" id="IPR036259">
    <property type="entry name" value="MFS_trans_sf"/>
</dbReference>
<feature type="transmembrane region" description="Helical" evidence="8">
    <location>
        <begin position="266"/>
        <end position="293"/>
    </location>
</feature>
<evidence type="ECO:0000256" key="7">
    <source>
        <dbReference type="SAM" id="MobiDB-lite"/>
    </source>
</evidence>
<feature type="region of interest" description="Disordered" evidence="7">
    <location>
        <begin position="1"/>
        <end position="23"/>
    </location>
</feature>
<feature type="transmembrane region" description="Helical" evidence="8">
    <location>
        <begin position="83"/>
        <end position="101"/>
    </location>
</feature>
<dbReference type="Gene3D" id="1.20.1250.20">
    <property type="entry name" value="MFS general substrate transporter like domains"/>
    <property type="match status" value="2"/>
</dbReference>
<comment type="caution">
    <text evidence="11">The sequence shown here is derived from an EMBL/GenBank/DDBJ whole genome shotgun (WGS) entry which is preliminary data.</text>
</comment>
<reference evidence="11" key="3">
    <citation type="submission" date="2021-01" db="EMBL/GenBank/DDBJ databases">
        <title>Pan-genome distribution and transcriptional activeness of fungal secondary metabolism genes in Aspergillus section Fumigati.</title>
        <authorList>
            <person name="Takahashi H."/>
            <person name="Umemura M."/>
            <person name="Ninomiya A."/>
            <person name="Kusuya Y."/>
            <person name="Urayama S."/>
            <person name="Shimizu M."/>
            <person name="Watanabe A."/>
            <person name="Kamei K."/>
            <person name="Yaguchi T."/>
            <person name="Hagiwara D."/>
        </authorList>
    </citation>
    <scope>NUCLEOTIDE SEQUENCE</scope>
    <source>
        <strain evidence="11">IFM 46973</strain>
    </source>
</reference>
<evidence type="ECO:0000313" key="10">
    <source>
        <dbReference type="EMBL" id="GFF52266.1"/>
    </source>
</evidence>
<dbReference type="RefSeq" id="XP_043143197.1">
    <property type="nucleotide sequence ID" value="XM_043287262.1"/>
</dbReference>
<evidence type="ECO:0000313" key="13">
    <source>
        <dbReference type="Proteomes" id="UP000465221"/>
    </source>
</evidence>
<feature type="transmembrane region" description="Helical" evidence="8">
    <location>
        <begin position="202"/>
        <end position="221"/>
    </location>
</feature>
<dbReference type="EMBL" id="BBXM02000001">
    <property type="protein sequence ID" value="GIC85931.1"/>
    <property type="molecule type" value="Genomic_DNA"/>
</dbReference>
<dbReference type="InterPro" id="IPR020846">
    <property type="entry name" value="MFS_dom"/>
</dbReference>
<sequence length="548" mass="57937">MGATTPSEKGTASSLPPSEDQLESEHQSTELLSVDASPRRLHGWKWAISYGSLLSVTFLFALDNTIVAAIQPSILASLGQVNLFSWIGVSFSLGSTAILAWSKAYGVFDIKWLFLAHIVMFEVGSAICGAAPTMPALIIGRVVAGFGGCGMYSGSLTYIAALTSIHERPLYTAGIAVIWGLGSVLGPVVGAGFASSSATWRWGFYINIVVGAVFSPAYIFLLPQICLQTDKTIYQKLRMVDWIGVTVFAGGAVSFIMAVTSNGETYAWGSGSAITLWVLSGVCLAATIMLSYWHPLVAGEDRLIPVHFFRRPVLLNLAVQMFLVSGVMLGFVYYIPVFFAFTRGDDAMQAGVRLLPFVCLMVFSAILSGALMPKTGHYMPWYVAGSVLVTLGSGLMLSVNADTGPARVYGYTVLVGAGVGCYVVAGFAVTQAMVKATDVSNAVAFQSIAQVLGCVVLLAVAGSIYENTSLAEITPLLPAGTPSKFVSELIAGTSSSAFASLSPEVAGQVISALTKTLRNVWIFFLSSGALSLCLSLFLDRKRLNITAG</sequence>
<feature type="transmembrane region" description="Helical" evidence="8">
    <location>
        <begin position="379"/>
        <end position="397"/>
    </location>
</feature>
<dbReference type="Pfam" id="PF07690">
    <property type="entry name" value="MFS_1"/>
    <property type="match status" value="1"/>
</dbReference>
<feature type="transmembrane region" description="Helical" evidence="8">
    <location>
        <begin position="409"/>
        <end position="430"/>
    </location>
</feature>
<dbReference type="Proteomes" id="UP000036893">
    <property type="component" value="Unassembled WGS sequence"/>
</dbReference>
<evidence type="ECO:0000256" key="6">
    <source>
        <dbReference type="ARBA" id="ARBA00023136"/>
    </source>
</evidence>
<dbReference type="PANTHER" id="PTHR23501">
    <property type="entry name" value="MAJOR FACILITATOR SUPERFAMILY"/>
    <property type="match status" value="1"/>
</dbReference>
<evidence type="ECO:0000259" key="9">
    <source>
        <dbReference type="PROSITE" id="PS50850"/>
    </source>
</evidence>
<keyword evidence="5 8" id="KW-1133">Transmembrane helix</keyword>
<evidence type="ECO:0000256" key="3">
    <source>
        <dbReference type="ARBA" id="ARBA00022448"/>
    </source>
</evidence>
<comment type="similarity">
    <text evidence="2">Belongs to the major facilitator superfamily. TCR/Tet family.</text>
</comment>